<reference evidence="3 4" key="1">
    <citation type="journal article" date="2013" name="PLoS Genet.">
        <title>The genome and development-dependent transcriptomes of Pyronema confluens: a window into fungal evolution.</title>
        <authorList>
            <person name="Traeger S."/>
            <person name="Altegoer F."/>
            <person name="Freitag M."/>
            <person name="Gabaldon T."/>
            <person name="Kempken F."/>
            <person name="Kumar A."/>
            <person name="Marcet-Houben M."/>
            <person name="Poggeler S."/>
            <person name="Stajich J.E."/>
            <person name="Nowrousian M."/>
        </authorList>
    </citation>
    <scope>NUCLEOTIDE SEQUENCE [LARGE SCALE GENOMIC DNA]</scope>
    <source>
        <strain evidence="4">CBS 100304</strain>
        <tissue evidence="3">Vegetative mycelium</tissue>
    </source>
</reference>
<gene>
    <name evidence="3" type="ORF">PCON_08698</name>
</gene>
<dbReference type="GO" id="GO:0019290">
    <property type="term" value="P:siderophore biosynthetic process"/>
    <property type="evidence" value="ECO:0007669"/>
    <property type="project" value="InterPro"/>
</dbReference>
<dbReference type="PANTHER" id="PTHR31438">
    <property type="entry name" value="LYSINE N-ACYLTRANSFERASE C17G9.06C-RELATED"/>
    <property type="match status" value="1"/>
</dbReference>
<comment type="similarity">
    <text evidence="1">Belongs to the lysine N-acyltransferase MbtK family.</text>
</comment>
<dbReference type="OMA" id="ITIHTRV"/>
<keyword evidence="3" id="KW-0808">Transferase</keyword>
<proteinExistence type="inferred from homology"/>
<sequence>MSAATSAIFLPDHSQLTIVSPAPIPRGTIFITHSDPRAGTVYAKWTVRLTNPTNIAPTTQSDRIAIVDAFTCTGQPHPDAVFLLYATLTWYFHLKPPVQNDLRPGAPCSDWRVTLERVGAFAHEDALAAAEQAGIVFLLRHPTEDIYYAHCMRRTFWQLSYPYIKMPSPCLYLITGNGVRAPLRPRPARDLYRRHIPALNAVLTFRLATLDDVPLLNKWMNQPRVSAFWGEEGPLEKTEQFLRKNLGYDHSFPVIGSWEEVVVRDGRVMESGVAEPFGYFEIYWAKEDRLGQYAKADDWERGLHVLIGEEKFRGSHRVKGWLGGLIHYCFCDDPRTMTVSLEPRVDNERFIRYLMEEGFSKEREISFPHKQSALMRLTREAWPGCAV</sequence>
<dbReference type="Proteomes" id="UP000018144">
    <property type="component" value="Unassembled WGS sequence"/>
</dbReference>
<keyword evidence="4" id="KW-1185">Reference proteome</keyword>
<dbReference type="STRING" id="1076935.U4LEF2"/>
<name>U4LEF2_PYROM</name>
<dbReference type="GO" id="GO:0016410">
    <property type="term" value="F:N-acyltransferase activity"/>
    <property type="evidence" value="ECO:0007669"/>
    <property type="project" value="TreeGrafter"/>
</dbReference>
<evidence type="ECO:0000259" key="2">
    <source>
        <dbReference type="SMART" id="SM01006"/>
    </source>
</evidence>
<keyword evidence="3" id="KW-0012">Acyltransferase</keyword>
<dbReference type="SMART" id="SM01006">
    <property type="entry name" value="AlcB"/>
    <property type="match status" value="1"/>
</dbReference>
<dbReference type="InterPro" id="IPR016181">
    <property type="entry name" value="Acyl_CoA_acyltransferase"/>
</dbReference>
<dbReference type="SUPFAM" id="SSF55729">
    <property type="entry name" value="Acyl-CoA N-acyltransferases (Nat)"/>
    <property type="match status" value="1"/>
</dbReference>
<evidence type="ECO:0000313" key="3">
    <source>
        <dbReference type="EMBL" id="CCX30499.1"/>
    </source>
</evidence>
<dbReference type="eggNOG" id="ENOG502RZMI">
    <property type="taxonomic scope" value="Eukaryota"/>
</dbReference>
<protein>
    <submittedName>
        <fullName evidence="3">Similar to Putative lysine N-acyltransferase C17G9.06c acc. no. Q9UUE3</fullName>
    </submittedName>
</protein>
<dbReference type="EMBL" id="HF935441">
    <property type="protein sequence ID" value="CCX30499.1"/>
    <property type="molecule type" value="Genomic_DNA"/>
</dbReference>
<organism evidence="3 4">
    <name type="scientific">Pyronema omphalodes (strain CBS 100304)</name>
    <name type="common">Pyronema confluens</name>
    <dbReference type="NCBI Taxonomy" id="1076935"/>
    <lineage>
        <taxon>Eukaryota</taxon>
        <taxon>Fungi</taxon>
        <taxon>Dikarya</taxon>
        <taxon>Ascomycota</taxon>
        <taxon>Pezizomycotina</taxon>
        <taxon>Pezizomycetes</taxon>
        <taxon>Pezizales</taxon>
        <taxon>Pyronemataceae</taxon>
        <taxon>Pyronema</taxon>
    </lineage>
</organism>
<accession>U4LEF2</accession>
<feature type="domain" description="Acyltransferase MbtK/IucB-like conserved" evidence="2">
    <location>
        <begin position="206"/>
        <end position="252"/>
    </location>
</feature>
<dbReference type="AlphaFoldDB" id="U4LEF2"/>
<evidence type="ECO:0000313" key="4">
    <source>
        <dbReference type="Proteomes" id="UP000018144"/>
    </source>
</evidence>
<dbReference type="Gene3D" id="3.40.630.30">
    <property type="match status" value="1"/>
</dbReference>
<dbReference type="InterPro" id="IPR019432">
    <property type="entry name" value="Acyltransferase_MbtK/IucB-like"/>
</dbReference>
<dbReference type="Pfam" id="PF13523">
    <property type="entry name" value="Acetyltransf_8"/>
    <property type="match status" value="1"/>
</dbReference>
<dbReference type="OrthoDB" id="448427at2759"/>
<dbReference type="PANTHER" id="PTHR31438:SF1">
    <property type="entry name" value="LYSINE N-ACYLTRANSFERASE C17G9.06C-RELATED"/>
    <property type="match status" value="1"/>
</dbReference>
<evidence type="ECO:0000256" key="1">
    <source>
        <dbReference type="ARBA" id="ARBA00009893"/>
    </source>
</evidence>